<keyword evidence="1" id="KW-0732">Signal</keyword>
<dbReference type="EMBL" id="CADEBD010000037">
    <property type="protein sequence ID" value="CAB3220331.1"/>
    <property type="molecule type" value="Genomic_DNA"/>
</dbReference>
<sequence>MCKLHVIYIAFVITSIYPEIAFAVNDEPELSTTPSGVKKNNNPEDIKAAPIEGNLKLSKTKSKTQKKTVDAKKFKTIKLTILKGDHDIKPYSSTPRLITRRDFKKYGYVPISEDLLAKTKFLPNHHIVRKNLDNSGLPLLEDKFKSLQMLL</sequence>
<dbReference type="Proteomes" id="UP000494256">
    <property type="component" value="Unassembled WGS sequence"/>
</dbReference>
<evidence type="ECO:0000313" key="3">
    <source>
        <dbReference type="Proteomes" id="UP000494256"/>
    </source>
</evidence>
<evidence type="ECO:0000256" key="1">
    <source>
        <dbReference type="SAM" id="SignalP"/>
    </source>
</evidence>
<organism evidence="2 3">
    <name type="scientific">Arctia plantaginis</name>
    <name type="common">Wood tiger moth</name>
    <name type="synonym">Phalaena plantaginis</name>
    <dbReference type="NCBI Taxonomy" id="874455"/>
    <lineage>
        <taxon>Eukaryota</taxon>
        <taxon>Metazoa</taxon>
        <taxon>Ecdysozoa</taxon>
        <taxon>Arthropoda</taxon>
        <taxon>Hexapoda</taxon>
        <taxon>Insecta</taxon>
        <taxon>Pterygota</taxon>
        <taxon>Neoptera</taxon>
        <taxon>Endopterygota</taxon>
        <taxon>Lepidoptera</taxon>
        <taxon>Glossata</taxon>
        <taxon>Ditrysia</taxon>
        <taxon>Noctuoidea</taxon>
        <taxon>Erebidae</taxon>
        <taxon>Arctiinae</taxon>
        <taxon>Arctia</taxon>
    </lineage>
</organism>
<comment type="caution">
    <text evidence="2">The sequence shown here is derived from an EMBL/GenBank/DDBJ whole genome shotgun (WGS) entry which is preliminary data.</text>
</comment>
<reference evidence="2 3" key="1">
    <citation type="submission" date="2020-04" db="EMBL/GenBank/DDBJ databases">
        <authorList>
            <person name="Wallbank WR R."/>
            <person name="Pardo Diaz C."/>
            <person name="Kozak K."/>
            <person name="Martin S."/>
            <person name="Jiggins C."/>
            <person name="Moest M."/>
            <person name="Warren A I."/>
            <person name="Byers J.R.P. K."/>
            <person name="Montejo-Kovacevich G."/>
            <person name="Yen C E."/>
        </authorList>
    </citation>
    <scope>NUCLEOTIDE SEQUENCE [LARGE SCALE GENOMIC DNA]</scope>
</reference>
<accession>A0A8S0YLT6</accession>
<feature type="signal peptide" evidence="1">
    <location>
        <begin position="1"/>
        <end position="23"/>
    </location>
</feature>
<name>A0A8S0YLT6_ARCPL</name>
<feature type="chain" id="PRO_5035834053" evidence="1">
    <location>
        <begin position="24"/>
        <end position="151"/>
    </location>
</feature>
<dbReference type="OrthoDB" id="416553at2759"/>
<protein>
    <submittedName>
        <fullName evidence="2">Uncharacterized protein</fullName>
    </submittedName>
</protein>
<gene>
    <name evidence="2" type="ORF">APLA_LOCUS267</name>
</gene>
<dbReference type="AlphaFoldDB" id="A0A8S0YLT6"/>
<evidence type="ECO:0000313" key="2">
    <source>
        <dbReference type="EMBL" id="CAB3220331.1"/>
    </source>
</evidence>
<proteinExistence type="predicted"/>